<name>A0A1H0G8L2_9BACI</name>
<dbReference type="Gene3D" id="3.90.1720.10">
    <property type="entry name" value="endopeptidase domain like (from Nostoc punctiforme)"/>
    <property type="match status" value="1"/>
</dbReference>
<feature type="domain" description="NlpC/P60" evidence="7">
    <location>
        <begin position="124"/>
        <end position="241"/>
    </location>
</feature>
<reference evidence="9" key="1">
    <citation type="submission" date="2016-10" db="EMBL/GenBank/DDBJ databases">
        <authorList>
            <person name="Varghese N."/>
            <person name="Submissions S."/>
        </authorList>
    </citation>
    <scope>NUCLEOTIDE SEQUENCE [LARGE SCALE GENOMIC DNA]</scope>
    <source>
        <strain evidence="9">CGMCC 1.10369</strain>
    </source>
</reference>
<keyword evidence="6" id="KW-0732">Signal</keyword>
<dbReference type="PROSITE" id="PS51935">
    <property type="entry name" value="NLPC_P60"/>
    <property type="match status" value="1"/>
</dbReference>
<feature type="region of interest" description="Disordered" evidence="5">
    <location>
        <begin position="100"/>
        <end position="130"/>
    </location>
</feature>
<dbReference type="AlphaFoldDB" id="A0A1H0G8L2"/>
<dbReference type="InterPro" id="IPR000064">
    <property type="entry name" value="NLP_P60_dom"/>
</dbReference>
<evidence type="ECO:0000313" key="8">
    <source>
        <dbReference type="EMBL" id="SDO03198.1"/>
    </source>
</evidence>
<dbReference type="SUPFAM" id="SSF54001">
    <property type="entry name" value="Cysteine proteinases"/>
    <property type="match status" value="1"/>
</dbReference>
<dbReference type="Proteomes" id="UP000198778">
    <property type="component" value="Unassembled WGS sequence"/>
</dbReference>
<dbReference type="STRING" id="745820.SAMN04488053_10616"/>
<dbReference type="PANTHER" id="PTHR47053:SF1">
    <property type="entry name" value="MUREIN DD-ENDOPEPTIDASE MEPH-RELATED"/>
    <property type="match status" value="1"/>
</dbReference>
<dbReference type="RefSeq" id="WP_090842931.1">
    <property type="nucleotide sequence ID" value="NZ_FNIL01000006.1"/>
</dbReference>
<dbReference type="OrthoDB" id="9813368at2"/>
<dbReference type="PANTHER" id="PTHR47053">
    <property type="entry name" value="MUREIN DD-ENDOPEPTIDASE MEPH-RELATED"/>
    <property type="match status" value="1"/>
</dbReference>
<dbReference type="InterPro" id="IPR036365">
    <property type="entry name" value="PGBD-like_sf"/>
</dbReference>
<dbReference type="GO" id="GO:0008234">
    <property type="term" value="F:cysteine-type peptidase activity"/>
    <property type="evidence" value="ECO:0007669"/>
    <property type="project" value="UniProtKB-KW"/>
</dbReference>
<evidence type="ECO:0000256" key="1">
    <source>
        <dbReference type="ARBA" id="ARBA00007074"/>
    </source>
</evidence>
<dbReference type="Gene3D" id="1.10.101.10">
    <property type="entry name" value="PGBD-like superfamily/PGBD"/>
    <property type="match status" value="1"/>
</dbReference>
<evidence type="ECO:0000256" key="4">
    <source>
        <dbReference type="ARBA" id="ARBA00022807"/>
    </source>
</evidence>
<dbReference type="Pfam" id="PF01471">
    <property type="entry name" value="PG_binding_1"/>
    <property type="match status" value="1"/>
</dbReference>
<evidence type="ECO:0000256" key="3">
    <source>
        <dbReference type="ARBA" id="ARBA00022801"/>
    </source>
</evidence>
<dbReference type="InterPro" id="IPR002477">
    <property type="entry name" value="Peptidoglycan-bd-like"/>
</dbReference>
<sequence length="241" mass="24404">MKKLVMSIALAGALLVAPTVSEATVKMGDRGASVTELQQTLASKGHNSASNVDGVFGPMTLRSVQSYQRSTGISSPAGNFFGVAGPATLSSLGLSSSGSSTSTASSSTSSSTSKSTAVAGTSTTSSNSGVISTARSLVGSPYVWGGTSPRGFDCSGFIQYAFAQNGKSIPRTVSQMWSAGSSVSSPSTGDLVFFETRSGPSHAGIYIGGNQFIHSGSSTGVTISSLSNPYWSKTYMGAKRL</sequence>
<dbReference type="Pfam" id="PF00877">
    <property type="entry name" value="NLPC_P60"/>
    <property type="match status" value="1"/>
</dbReference>
<gene>
    <name evidence="8" type="ORF">SAMN04488053_10616</name>
</gene>
<evidence type="ECO:0000256" key="6">
    <source>
        <dbReference type="SAM" id="SignalP"/>
    </source>
</evidence>
<keyword evidence="4" id="KW-0788">Thiol protease</keyword>
<dbReference type="EMBL" id="FNIL01000006">
    <property type="protein sequence ID" value="SDO03198.1"/>
    <property type="molecule type" value="Genomic_DNA"/>
</dbReference>
<accession>A0A1H0G8L2</accession>
<keyword evidence="2" id="KW-0645">Protease</keyword>
<dbReference type="InterPro" id="IPR036366">
    <property type="entry name" value="PGBDSf"/>
</dbReference>
<proteinExistence type="inferred from homology"/>
<evidence type="ECO:0000256" key="2">
    <source>
        <dbReference type="ARBA" id="ARBA00022670"/>
    </source>
</evidence>
<protein>
    <submittedName>
        <fullName evidence="8">Cell wall-associated hydrolase, NlpC family</fullName>
    </submittedName>
</protein>
<evidence type="ECO:0000313" key="9">
    <source>
        <dbReference type="Proteomes" id="UP000198778"/>
    </source>
</evidence>
<dbReference type="GO" id="GO:0006508">
    <property type="term" value="P:proteolysis"/>
    <property type="evidence" value="ECO:0007669"/>
    <property type="project" value="UniProtKB-KW"/>
</dbReference>
<keyword evidence="9" id="KW-1185">Reference proteome</keyword>
<evidence type="ECO:0000259" key="7">
    <source>
        <dbReference type="PROSITE" id="PS51935"/>
    </source>
</evidence>
<feature type="chain" id="PRO_5038544212" evidence="6">
    <location>
        <begin position="23"/>
        <end position="241"/>
    </location>
</feature>
<dbReference type="InterPro" id="IPR051202">
    <property type="entry name" value="Peptidase_C40"/>
</dbReference>
<feature type="signal peptide" evidence="6">
    <location>
        <begin position="1"/>
        <end position="22"/>
    </location>
</feature>
<comment type="similarity">
    <text evidence="1">Belongs to the peptidase C40 family.</text>
</comment>
<evidence type="ECO:0000256" key="5">
    <source>
        <dbReference type="SAM" id="MobiDB-lite"/>
    </source>
</evidence>
<organism evidence="8 9">
    <name type="scientific">Alkalicoccus daliensis</name>
    <dbReference type="NCBI Taxonomy" id="745820"/>
    <lineage>
        <taxon>Bacteria</taxon>
        <taxon>Bacillati</taxon>
        <taxon>Bacillota</taxon>
        <taxon>Bacilli</taxon>
        <taxon>Bacillales</taxon>
        <taxon>Bacillaceae</taxon>
        <taxon>Alkalicoccus</taxon>
    </lineage>
</organism>
<keyword evidence="3 8" id="KW-0378">Hydrolase</keyword>
<dbReference type="InterPro" id="IPR038765">
    <property type="entry name" value="Papain-like_cys_pep_sf"/>
</dbReference>
<dbReference type="SUPFAM" id="SSF47090">
    <property type="entry name" value="PGBD-like"/>
    <property type="match status" value="1"/>
</dbReference>